<keyword evidence="2" id="KW-0812">Transmembrane</keyword>
<dbReference type="WBParaSite" id="EgrG_002038800">
    <property type="protein sequence ID" value="EgrG_002038800"/>
    <property type="gene ID" value="EgrG_002038800"/>
</dbReference>
<evidence type="ECO:0000313" key="5">
    <source>
        <dbReference type="WBParaSite" id="EgrG_002038800"/>
    </source>
</evidence>
<gene>
    <name evidence="3" type="ORF">EgrG_002038800</name>
</gene>
<keyword evidence="2" id="KW-0472">Membrane</keyword>
<dbReference type="Proteomes" id="UP000492820">
    <property type="component" value="Unassembled WGS sequence"/>
</dbReference>
<feature type="transmembrane region" description="Helical" evidence="2">
    <location>
        <begin position="124"/>
        <end position="143"/>
    </location>
</feature>
<reference evidence="5" key="3">
    <citation type="submission" date="2020-10" db="UniProtKB">
        <authorList>
            <consortium name="WormBaseParasite"/>
        </authorList>
    </citation>
    <scope>IDENTIFICATION</scope>
</reference>
<reference evidence="3 4" key="1">
    <citation type="journal article" date="2013" name="Nature">
        <title>The genomes of four tapeworm species reveal adaptations to parasitism.</title>
        <authorList>
            <person name="Tsai I.J."/>
            <person name="Zarowiecki M."/>
            <person name="Holroyd N."/>
            <person name="Garciarrubio A."/>
            <person name="Sanchez-Flores A."/>
            <person name="Brooks K.L."/>
            <person name="Tracey A."/>
            <person name="Bobes R.J."/>
            <person name="Fragoso G."/>
            <person name="Sciutto E."/>
            <person name="Aslett M."/>
            <person name="Beasley H."/>
            <person name="Bennett H.M."/>
            <person name="Cai J."/>
            <person name="Camicia F."/>
            <person name="Clark R."/>
            <person name="Cucher M."/>
            <person name="De Silva N."/>
            <person name="Day T.A."/>
            <person name="Deplazes P."/>
            <person name="Estrada K."/>
            <person name="Fernandez C."/>
            <person name="Holland P.W."/>
            <person name="Hou J."/>
            <person name="Hu S."/>
            <person name="Huckvale T."/>
            <person name="Hung S.S."/>
            <person name="Kamenetzky L."/>
            <person name="Keane J.A."/>
            <person name="Kiss F."/>
            <person name="Koziol U."/>
            <person name="Lambert O."/>
            <person name="Liu K."/>
            <person name="Luo X."/>
            <person name="Luo Y."/>
            <person name="Macchiaroli N."/>
            <person name="Nichol S."/>
            <person name="Paps J."/>
            <person name="Parkinson J."/>
            <person name="Pouchkina-Stantcheva N."/>
            <person name="Riddiford N."/>
            <person name="Rosenzvit M."/>
            <person name="Salinas G."/>
            <person name="Wasmuth J.D."/>
            <person name="Zamanian M."/>
            <person name="Zheng Y."/>
            <person name="Cai X."/>
            <person name="Soberon X."/>
            <person name="Olson P.D."/>
            <person name="Laclette J.P."/>
            <person name="Brehm K."/>
            <person name="Berriman M."/>
            <person name="Garciarrubio A."/>
            <person name="Bobes R.J."/>
            <person name="Fragoso G."/>
            <person name="Sanchez-Flores A."/>
            <person name="Estrada K."/>
            <person name="Cevallos M.A."/>
            <person name="Morett E."/>
            <person name="Gonzalez V."/>
            <person name="Portillo T."/>
            <person name="Ochoa-Leyva A."/>
            <person name="Jose M.V."/>
            <person name="Sciutto E."/>
            <person name="Landa A."/>
            <person name="Jimenez L."/>
            <person name="Valdes V."/>
            <person name="Carrero J.C."/>
            <person name="Larralde C."/>
            <person name="Morales-Montor J."/>
            <person name="Limon-Lason J."/>
            <person name="Soberon X."/>
            <person name="Laclette J.P."/>
        </authorList>
    </citation>
    <scope>NUCLEOTIDE SEQUENCE [LARGE SCALE GENOMIC DNA]</scope>
</reference>
<name>A0A068WU55_ECHGR</name>
<proteinExistence type="predicted"/>
<evidence type="ECO:0000256" key="2">
    <source>
        <dbReference type="SAM" id="Phobius"/>
    </source>
</evidence>
<accession>A0A068WU55</accession>
<organism evidence="3">
    <name type="scientific">Echinococcus granulosus</name>
    <name type="common">Hydatid tapeworm</name>
    <dbReference type="NCBI Taxonomy" id="6210"/>
    <lineage>
        <taxon>Eukaryota</taxon>
        <taxon>Metazoa</taxon>
        <taxon>Spiralia</taxon>
        <taxon>Lophotrochozoa</taxon>
        <taxon>Platyhelminthes</taxon>
        <taxon>Cestoda</taxon>
        <taxon>Eucestoda</taxon>
        <taxon>Cyclophyllidea</taxon>
        <taxon>Taeniidae</taxon>
        <taxon>Echinococcus</taxon>
        <taxon>Echinococcus granulosus group</taxon>
    </lineage>
</organism>
<feature type="compositionally biased region" description="Pro residues" evidence="1">
    <location>
        <begin position="67"/>
        <end position="84"/>
    </location>
</feature>
<feature type="region of interest" description="Disordered" evidence="1">
    <location>
        <begin position="67"/>
        <end position="88"/>
    </location>
</feature>
<dbReference type="EMBL" id="LK028590">
    <property type="protein sequence ID" value="CDS23309.1"/>
    <property type="molecule type" value="Genomic_DNA"/>
</dbReference>
<sequence length="145" mass="16530">MQNYLKDDITHTWSVLHNMMLRVNSIIWLQSFLKHKHAFVVDEGGSLHELEFASTTLVLFFSSPSSFFPPPPPPPSPPTPPLPPSSYTSLNALQPPSPSSFLHLHLSFLRFLLYLHLYLLLHVYIHQTLSILFLVLTSILLCLKT</sequence>
<dbReference type="AlphaFoldDB" id="A0A068WU55"/>
<evidence type="ECO:0000313" key="4">
    <source>
        <dbReference type="Proteomes" id="UP000492820"/>
    </source>
</evidence>
<evidence type="ECO:0000313" key="3">
    <source>
        <dbReference type="EMBL" id="CDS23309.1"/>
    </source>
</evidence>
<protein>
    <submittedName>
        <fullName evidence="3 5">Uncharacterized protein</fullName>
    </submittedName>
</protein>
<keyword evidence="2" id="KW-1133">Transmembrane helix</keyword>
<evidence type="ECO:0000256" key="1">
    <source>
        <dbReference type="SAM" id="MobiDB-lite"/>
    </source>
</evidence>
<reference evidence="3" key="2">
    <citation type="submission" date="2014-06" db="EMBL/GenBank/DDBJ databases">
        <authorList>
            <person name="Aslett M."/>
        </authorList>
    </citation>
    <scope>NUCLEOTIDE SEQUENCE</scope>
</reference>